<dbReference type="EC" id="6.2.1.3" evidence="5"/>
<dbReference type="Gene3D" id="3.40.50.12780">
    <property type="entry name" value="N-terminal domain of ligase-like"/>
    <property type="match status" value="1"/>
</dbReference>
<dbReference type="InterPro" id="IPR020845">
    <property type="entry name" value="AMP-binding_CS"/>
</dbReference>
<evidence type="ECO:0000259" key="4">
    <source>
        <dbReference type="Pfam" id="PF13193"/>
    </source>
</evidence>
<dbReference type="InterPro" id="IPR042099">
    <property type="entry name" value="ANL_N_sf"/>
</dbReference>
<dbReference type="PANTHER" id="PTHR43201">
    <property type="entry name" value="ACYL-COA SYNTHETASE"/>
    <property type="match status" value="1"/>
</dbReference>
<evidence type="ECO:0000313" key="6">
    <source>
        <dbReference type="Proteomes" id="UP000196581"/>
    </source>
</evidence>
<dbReference type="InterPro" id="IPR000873">
    <property type="entry name" value="AMP-dep_synth/lig_dom"/>
</dbReference>
<reference evidence="6" key="1">
    <citation type="submission" date="2017-02" db="EMBL/GenBank/DDBJ databases">
        <authorList>
            <person name="Dridi B."/>
        </authorList>
    </citation>
    <scope>NUCLEOTIDE SEQUENCE [LARGE SCALE GENOMIC DNA]</scope>
    <source>
        <strain evidence="6">B Co 03.10</strain>
    </source>
</reference>
<dbReference type="SUPFAM" id="SSF56801">
    <property type="entry name" value="Acetyl-CoA synthetase-like"/>
    <property type="match status" value="1"/>
</dbReference>
<comment type="similarity">
    <text evidence="1">Belongs to the ATP-dependent AMP-binding enzyme family.</text>
</comment>
<dbReference type="RefSeq" id="WP_087005683.1">
    <property type="nucleotide sequence ID" value="NZ_FWFF01000005.1"/>
</dbReference>
<name>A0A1X6X8F6_9MICO</name>
<dbReference type="GO" id="GO:0004467">
    <property type="term" value="F:long-chain fatty acid-CoA ligase activity"/>
    <property type="evidence" value="ECO:0007669"/>
    <property type="project" value="UniProtKB-EC"/>
</dbReference>
<dbReference type="AlphaFoldDB" id="A0A1X6X8F6"/>
<dbReference type="Pfam" id="PF13193">
    <property type="entry name" value="AMP-binding_C"/>
    <property type="match status" value="1"/>
</dbReference>
<evidence type="ECO:0000256" key="1">
    <source>
        <dbReference type="ARBA" id="ARBA00006432"/>
    </source>
</evidence>
<dbReference type="PANTHER" id="PTHR43201:SF5">
    <property type="entry name" value="MEDIUM-CHAIN ACYL-COA LIGASE ACSF2, MITOCHONDRIAL"/>
    <property type="match status" value="1"/>
</dbReference>
<feature type="domain" description="AMP-binding enzyme C-terminal" evidence="4">
    <location>
        <begin position="422"/>
        <end position="500"/>
    </location>
</feature>
<dbReference type="InterPro" id="IPR045851">
    <property type="entry name" value="AMP-bd_C_sf"/>
</dbReference>
<dbReference type="Gene3D" id="3.30.300.30">
    <property type="match status" value="1"/>
</dbReference>
<dbReference type="GO" id="GO:0031956">
    <property type="term" value="F:medium-chain fatty acid-CoA ligase activity"/>
    <property type="evidence" value="ECO:0007669"/>
    <property type="project" value="TreeGrafter"/>
</dbReference>
<feature type="domain" description="AMP-dependent synthetase/ligase" evidence="3">
    <location>
        <begin position="6"/>
        <end position="357"/>
    </location>
</feature>
<dbReference type="EMBL" id="FWFF01000005">
    <property type="protein sequence ID" value="SLM95488.1"/>
    <property type="molecule type" value="Genomic_DNA"/>
</dbReference>
<keyword evidence="6" id="KW-1185">Reference proteome</keyword>
<accession>A0A1X6X8F6</accession>
<evidence type="ECO:0000313" key="5">
    <source>
        <dbReference type="EMBL" id="SLM95488.1"/>
    </source>
</evidence>
<dbReference type="Pfam" id="PF00501">
    <property type="entry name" value="AMP-binding"/>
    <property type="match status" value="1"/>
</dbReference>
<dbReference type="Proteomes" id="UP000196581">
    <property type="component" value="Unassembled WGS sequence"/>
</dbReference>
<gene>
    <name evidence="5" type="ORF">FM105_04840</name>
</gene>
<proteinExistence type="inferred from homology"/>
<keyword evidence="2 5" id="KW-0436">Ligase</keyword>
<dbReference type="InterPro" id="IPR025110">
    <property type="entry name" value="AMP-bd_C"/>
</dbReference>
<dbReference type="PROSITE" id="PS00455">
    <property type="entry name" value="AMP_BINDING"/>
    <property type="match status" value="1"/>
</dbReference>
<evidence type="ECO:0000259" key="3">
    <source>
        <dbReference type="Pfam" id="PF00501"/>
    </source>
</evidence>
<protein>
    <submittedName>
        <fullName evidence="5">Long-chain-fatty-acid--CoA ligase</fullName>
        <ecNumber evidence="5">6.2.1.3</ecNumber>
    </submittedName>
</protein>
<organism evidence="5 6">
    <name type="scientific">Brevibacterium yomogidense</name>
    <dbReference type="NCBI Taxonomy" id="946573"/>
    <lineage>
        <taxon>Bacteria</taxon>
        <taxon>Bacillati</taxon>
        <taxon>Actinomycetota</taxon>
        <taxon>Actinomycetes</taxon>
        <taxon>Micrococcales</taxon>
        <taxon>Brevibacteriaceae</taxon>
        <taxon>Brevibacterium</taxon>
    </lineage>
</organism>
<evidence type="ECO:0000256" key="2">
    <source>
        <dbReference type="ARBA" id="ARBA00022598"/>
    </source>
</evidence>
<sequence>MYPGVHAETHPDKPALIMADTEDVLTYSQLEERSLRLANHFRSLGLEPGDHVAIVAENRFEIVEALWAALRSGTLITAVNRHLTPDEASYIVHDCQAKVLLLSSGLEKAGELADLCADVDHRISIGGSLEGFEPYEDALAAASDLKPVYEPRGDDMLYSSGTTGRPKGILPDLKDQAVDDPNVPLVQLFTQVYGFDADSVYLSPAPLYHAAPLRYVMTTHSRGGTAVIMPRFDPEEALAVIQRYRVTHSQWVPTMFIRMLKLPQEVRDSYDVSSMQYAIHAAAPCPAEVKKRMIEWWGPVIYEYYASTEAAGLTLISSEEALRKPGSVGRDGYMGTIHVCGPDGDELPAGETGLVYFEVAEGRTPFQYFGDEAKTAESRHPEHDTWVTTGDMGWIDEERYLFLADRTSFLIITGGVNIYPQEIENALALHPDVRDVAVVGEPDEELGEIVVAYLEPEDHVEPSRDLGGEVLSWLDGRLSNFKIPRRFHTISSLPRTPTGKLVKRRLDPTLARS</sequence>